<dbReference type="Proteomes" id="UP001293254">
    <property type="component" value="Unassembled WGS sequence"/>
</dbReference>
<evidence type="ECO:0000313" key="2">
    <source>
        <dbReference type="EMBL" id="KAK4426484.1"/>
    </source>
</evidence>
<accession>A0AAE2CLN0</accession>
<sequence>MERRSDPFPCHTFSAFVGWSAMMTIPSKNVHLDDNCSRNLFSTVTMEKNMQNLSGGGLKRNTTGAYKLQLHMLLLIPILKFGHHKKLFRMLPPHPTMLPPHPTMLPPHPTMLPPSSSALNNAPPSPPDAQFVAYAPDVVPPDAPPNAYTLDTPDVGSYDASAVVPRRSTREKISIDRYSGNDLVAIQKFNLQDNFEVKKIVFEQLNRQYHSHRHKLHVHYLGNKDGEDKLHKPPNGISQEDWMKLMNYFESDGFKEDIIRLQSQASDEGQESITEDEAFIKVLGPEKPSRLRGCGDSLKPPSKRGEMINDELTKDN</sequence>
<proteinExistence type="predicted"/>
<organism evidence="2 3">
    <name type="scientific">Sesamum alatum</name>
    <dbReference type="NCBI Taxonomy" id="300844"/>
    <lineage>
        <taxon>Eukaryota</taxon>
        <taxon>Viridiplantae</taxon>
        <taxon>Streptophyta</taxon>
        <taxon>Embryophyta</taxon>
        <taxon>Tracheophyta</taxon>
        <taxon>Spermatophyta</taxon>
        <taxon>Magnoliopsida</taxon>
        <taxon>eudicotyledons</taxon>
        <taxon>Gunneridae</taxon>
        <taxon>Pentapetalae</taxon>
        <taxon>asterids</taxon>
        <taxon>lamiids</taxon>
        <taxon>Lamiales</taxon>
        <taxon>Pedaliaceae</taxon>
        <taxon>Sesamum</taxon>
    </lineage>
</organism>
<comment type="caution">
    <text evidence="2">The sequence shown here is derived from an EMBL/GenBank/DDBJ whole genome shotgun (WGS) entry which is preliminary data.</text>
</comment>
<dbReference type="AlphaFoldDB" id="A0AAE2CLN0"/>
<gene>
    <name evidence="2" type="ORF">Salat_1417000</name>
</gene>
<reference evidence="2" key="2">
    <citation type="journal article" date="2024" name="Plant">
        <title>Genomic evolution and insights into agronomic trait innovations of Sesamum species.</title>
        <authorList>
            <person name="Miao H."/>
            <person name="Wang L."/>
            <person name="Qu L."/>
            <person name="Liu H."/>
            <person name="Sun Y."/>
            <person name="Le M."/>
            <person name="Wang Q."/>
            <person name="Wei S."/>
            <person name="Zheng Y."/>
            <person name="Lin W."/>
            <person name="Duan Y."/>
            <person name="Cao H."/>
            <person name="Xiong S."/>
            <person name="Wang X."/>
            <person name="Wei L."/>
            <person name="Li C."/>
            <person name="Ma Q."/>
            <person name="Ju M."/>
            <person name="Zhao R."/>
            <person name="Li G."/>
            <person name="Mu C."/>
            <person name="Tian Q."/>
            <person name="Mei H."/>
            <person name="Zhang T."/>
            <person name="Gao T."/>
            <person name="Zhang H."/>
        </authorList>
    </citation>
    <scope>NUCLEOTIDE SEQUENCE</scope>
    <source>
        <strain evidence="2">3651</strain>
    </source>
</reference>
<dbReference type="EMBL" id="JACGWO010000005">
    <property type="protein sequence ID" value="KAK4426484.1"/>
    <property type="molecule type" value="Genomic_DNA"/>
</dbReference>
<keyword evidence="3" id="KW-1185">Reference proteome</keyword>
<evidence type="ECO:0000256" key="1">
    <source>
        <dbReference type="SAM" id="MobiDB-lite"/>
    </source>
</evidence>
<feature type="compositionally biased region" description="Basic and acidic residues" evidence="1">
    <location>
        <begin position="303"/>
        <end position="316"/>
    </location>
</feature>
<name>A0AAE2CLN0_9LAMI</name>
<evidence type="ECO:0000313" key="3">
    <source>
        <dbReference type="Proteomes" id="UP001293254"/>
    </source>
</evidence>
<dbReference type="PANTHER" id="PTHR33499:SF43">
    <property type="entry name" value="TRANSPOSASE, PTTA_EN_SPM, PLANT"/>
    <property type="match status" value="1"/>
</dbReference>
<dbReference type="PANTHER" id="PTHR33499">
    <property type="entry name" value="OS12G0282400 PROTEIN-RELATED"/>
    <property type="match status" value="1"/>
</dbReference>
<reference evidence="2" key="1">
    <citation type="submission" date="2020-06" db="EMBL/GenBank/DDBJ databases">
        <authorList>
            <person name="Li T."/>
            <person name="Hu X."/>
            <person name="Zhang T."/>
            <person name="Song X."/>
            <person name="Zhang H."/>
            <person name="Dai N."/>
            <person name="Sheng W."/>
            <person name="Hou X."/>
            <person name="Wei L."/>
        </authorList>
    </citation>
    <scope>NUCLEOTIDE SEQUENCE</scope>
    <source>
        <strain evidence="2">3651</strain>
        <tissue evidence="2">Leaf</tissue>
    </source>
</reference>
<feature type="region of interest" description="Disordered" evidence="1">
    <location>
        <begin position="286"/>
        <end position="316"/>
    </location>
</feature>
<protein>
    <submittedName>
        <fullName evidence="2">Uncharacterized protein</fullName>
    </submittedName>
</protein>